<dbReference type="PANTHER" id="PTHR36439">
    <property type="entry name" value="BLL4334 PROTEIN"/>
    <property type="match status" value="1"/>
</dbReference>
<dbReference type="SUPFAM" id="SSF160379">
    <property type="entry name" value="SP0830-like"/>
    <property type="match status" value="1"/>
</dbReference>
<dbReference type="STRING" id="71451.RV07_GL002364"/>
<dbReference type="GeneID" id="79787233"/>
<dbReference type="PATRIC" id="fig|1158601.3.peg.1482"/>
<sequence>MRYLALFRGINVGGRNIVKMKELKELFLELGFSDVRSYIQSGNLLFSSDQAISEFSETVTAAFTERFGFSVPIIYRTKDELFSLIENLPFTAEEILEAEMEETNVEHLYVYFSSSEMVPQELSEIGERAIVKSKDIYYLTDRSIRFSKLTPKLNKLTDELTARNWKTVIKLAALLKE</sequence>
<dbReference type="Proteomes" id="UP000014148">
    <property type="component" value="Unassembled WGS sequence"/>
</dbReference>
<evidence type="ECO:0000313" key="4">
    <source>
        <dbReference type="Proteomes" id="UP000014148"/>
    </source>
</evidence>
<evidence type="ECO:0008006" key="5">
    <source>
        <dbReference type="Google" id="ProtNLM"/>
    </source>
</evidence>
<dbReference type="EMBL" id="AJAK01000011">
    <property type="protein sequence ID" value="EOH78868.1"/>
    <property type="molecule type" value="Genomic_DNA"/>
</dbReference>
<dbReference type="RefSeq" id="WP_010740359.1">
    <property type="nucleotide sequence ID" value="NZ_KB946250.1"/>
</dbReference>
<dbReference type="eggNOG" id="COG3797">
    <property type="taxonomic scope" value="Bacteria"/>
</dbReference>
<dbReference type="PANTHER" id="PTHR36439:SF1">
    <property type="entry name" value="DUF1697 DOMAIN-CONTAINING PROTEIN"/>
    <property type="match status" value="1"/>
</dbReference>
<comment type="caution">
    <text evidence="1">The sequence shown here is derived from an EMBL/GenBank/DDBJ whole genome shotgun (WGS) entry which is preliminary data.</text>
</comment>
<reference evidence="2 4" key="2">
    <citation type="submission" date="2013-03" db="EMBL/GenBank/DDBJ databases">
        <title>The Genome Sequence of Enterococcus malodoratus ATCC_43197 (PacBio/Illumina hybrid assembly).</title>
        <authorList>
            <consortium name="The Broad Institute Genomics Platform"/>
            <consortium name="The Broad Institute Genome Sequencing Center for Infectious Disease"/>
            <person name="Earl A."/>
            <person name="Russ C."/>
            <person name="Gilmore M."/>
            <person name="Surin D."/>
            <person name="Walker B."/>
            <person name="Young S."/>
            <person name="Zeng Q."/>
            <person name="Gargeya S."/>
            <person name="Fitzgerald M."/>
            <person name="Haas B."/>
            <person name="Abouelleil A."/>
            <person name="Allen A.W."/>
            <person name="Alvarado L."/>
            <person name="Arachchi H.M."/>
            <person name="Berlin A.M."/>
            <person name="Chapman S.B."/>
            <person name="Gainer-Dewar J."/>
            <person name="Goldberg J."/>
            <person name="Griggs A."/>
            <person name="Gujja S."/>
            <person name="Hansen M."/>
            <person name="Howarth C."/>
            <person name="Imamovic A."/>
            <person name="Ireland A."/>
            <person name="Larimer J."/>
            <person name="McCowan C."/>
            <person name="Murphy C."/>
            <person name="Pearson M."/>
            <person name="Poon T.W."/>
            <person name="Priest M."/>
            <person name="Roberts A."/>
            <person name="Saif S."/>
            <person name="Shea T."/>
            <person name="Sisk P."/>
            <person name="Sykes S."/>
            <person name="Wortman J."/>
            <person name="Nusbaum C."/>
            <person name="Birren B."/>
        </authorList>
    </citation>
    <scope>NUCLEOTIDE SEQUENCE [LARGE SCALE GENOMIC DNA]</scope>
    <source>
        <strain evidence="2 4">ATCC 43197</strain>
    </source>
</reference>
<proteinExistence type="predicted"/>
<dbReference type="AlphaFoldDB" id="R2P6Q8"/>
<name>R2P6Q8_9ENTE</name>
<accession>R2P6Q8</accession>
<dbReference type="OrthoDB" id="9806494at2"/>
<protein>
    <recommendedName>
        <fullName evidence="5">DUF1697 domain-containing protein</fullName>
    </recommendedName>
</protein>
<dbReference type="Proteomes" id="UP000013783">
    <property type="component" value="Unassembled WGS sequence"/>
</dbReference>
<dbReference type="PIRSF" id="PIRSF008502">
    <property type="entry name" value="UCP008502"/>
    <property type="match status" value="1"/>
</dbReference>
<reference evidence="1 3" key="1">
    <citation type="submission" date="2013-02" db="EMBL/GenBank/DDBJ databases">
        <title>The Genome Sequence of Enterococcus malodoratus ATCC_43197.</title>
        <authorList>
            <consortium name="The Broad Institute Genome Sequencing Platform"/>
            <consortium name="The Broad Institute Genome Sequencing Center for Infectious Disease"/>
            <person name="Earl A.M."/>
            <person name="Gilmore M.S."/>
            <person name="Lebreton F."/>
            <person name="Walker B."/>
            <person name="Young S.K."/>
            <person name="Zeng Q."/>
            <person name="Gargeya S."/>
            <person name="Fitzgerald M."/>
            <person name="Haas B."/>
            <person name="Abouelleil A."/>
            <person name="Alvarado L."/>
            <person name="Arachchi H.M."/>
            <person name="Berlin A.M."/>
            <person name="Chapman S.B."/>
            <person name="Dewar J."/>
            <person name="Goldberg J."/>
            <person name="Griggs A."/>
            <person name="Gujja S."/>
            <person name="Hansen M."/>
            <person name="Howarth C."/>
            <person name="Imamovic A."/>
            <person name="Larimer J."/>
            <person name="McCowan C."/>
            <person name="Murphy C."/>
            <person name="Neiman D."/>
            <person name="Pearson M."/>
            <person name="Priest M."/>
            <person name="Roberts A."/>
            <person name="Saif S."/>
            <person name="Shea T."/>
            <person name="Sisk P."/>
            <person name="Sykes S."/>
            <person name="Wortman J."/>
            <person name="Nusbaum C."/>
            <person name="Birren B."/>
        </authorList>
    </citation>
    <scope>NUCLEOTIDE SEQUENCE [LARGE SCALE GENOMIC DNA]</scope>
    <source>
        <strain evidence="1 3">ATCC 43197</strain>
    </source>
</reference>
<dbReference type="Gene3D" id="3.30.70.1280">
    <property type="entry name" value="SP0830-like domains"/>
    <property type="match status" value="1"/>
</dbReference>
<evidence type="ECO:0000313" key="2">
    <source>
        <dbReference type="EMBL" id="EOT64707.1"/>
    </source>
</evidence>
<dbReference type="InterPro" id="IPR012545">
    <property type="entry name" value="DUF1697"/>
</dbReference>
<evidence type="ECO:0000313" key="3">
    <source>
        <dbReference type="Proteomes" id="UP000013783"/>
    </source>
</evidence>
<dbReference type="Pfam" id="PF08002">
    <property type="entry name" value="DUF1697"/>
    <property type="match status" value="1"/>
</dbReference>
<organism evidence="1 3">
    <name type="scientific">Enterococcus malodoratus ATCC 43197</name>
    <dbReference type="NCBI Taxonomy" id="1158601"/>
    <lineage>
        <taxon>Bacteria</taxon>
        <taxon>Bacillati</taxon>
        <taxon>Bacillota</taxon>
        <taxon>Bacilli</taxon>
        <taxon>Lactobacillales</taxon>
        <taxon>Enterococcaceae</taxon>
        <taxon>Enterococcus</taxon>
    </lineage>
</organism>
<dbReference type="EMBL" id="ASWA01000004">
    <property type="protein sequence ID" value="EOT64707.1"/>
    <property type="molecule type" value="Genomic_DNA"/>
</dbReference>
<evidence type="ECO:0000313" key="1">
    <source>
        <dbReference type="EMBL" id="EOH78868.1"/>
    </source>
</evidence>
<gene>
    <name evidence="2" type="ORF">I585_03908</name>
    <name evidence="1" type="ORF">UAI_01513</name>
</gene>
<keyword evidence="4" id="KW-1185">Reference proteome</keyword>